<feature type="compositionally biased region" description="Acidic residues" evidence="1">
    <location>
        <begin position="1144"/>
        <end position="1153"/>
    </location>
</feature>
<feature type="region of interest" description="Disordered" evidence="1">
    <location>
        <begin position="1"/>
        <end position="80"/>
    </location>
</feature>
<feature type="domain" description="CxC2-like cysteine cluster KDZ transposase-associated" evidence="2">
    <location>
        <begin position="195"/>
        <end position="301"/>
    </location>
</feature>
<dbReference type="Pfam" id="PF18758">
    <property type="entry name" value="KDZ"/>
    <property type="match status" value="1"/>
</dbReference>
<evidence type="ECO:0000259" key="2">
    <source>
        <dbReference type="Pfam" id="PF18803"/>
    </source>
</evidence>
<gene>
    <name evidence="3" type="ORF">EST38_g12311</name>
</gene>
<dbReference type="InterPro" id="IPR041457">
    <property type="entry name" value="CxC2_KDZ-assoc"/>
</dbReference>
<feature type="region of interest" description="Disordered" evidence="1">
    <location>
        <begin position="110"/>
        <end position="143"/>
    </location>
</feature>
<dbReference type="AlphaFoldDB" id="A0A4Q2D2Q9"/>
<feature type="region of interest" description="Disordered" evidence="1">
    <location>
        <begin position="918"/>
        <end position="998"/>
    </location>
</feature>
<sequence length="1161" mass="130261">MPRRTKKRSQGVFEDYGVCDPAPELPSQSTTGYLEQHTEYTKDDGGNRNRVDTTVFIPPSPVKPSKTQPSTSSNQEPVPQPVFQPIHEEAEELYSDPPTHSDPLVDIWTNHEDRSEGTKRKRADRSVSVLRPLTKNRSTSNAMTASARSFQFPTPLRPIIVAIDAATATYQLCCVMGVWSTLTDSISFIALSSSLKELGMRIQLGHEAGRTCPHPRAAFNDDFVIVDSDAVHMVSVDYCGCPRSASPVKQLLRARLFPATTIDPKRAATFKVLETFQMLNFTACTNAYDFLGAIYRRTNNISSNELPVSTLLTTLLPLAELPAAQPRYVEFMRMVHVWRHVRLLKRFGRGHATTGARGTYQGECAVMCPACPHPGINMPEGWESAPAEEQWIHALFLAIDANFRLRRKNVSSDEKDPGFNRGFAYIVEEIAFKEYLKIYDKVVDEDKSTCNNHDAIKSASIRRGKGLAASGLGTCQCSRHDMKRPTGAGDVQKGERYVNMDWITLQTLRHNIPRSLVLSYDIVCQWMINLLERCRRYPPNPISEDPDRPIQYLIPKFHLPAHIIECQEEFAFGRAVGVGRTDGEAPERGWAAVNNMAYSTREMGPGARRDTLDDAFGHTNWKKTTEMSSTLARRADEAVFQRCRQIEAFEDFAHTFKVDVRKLWTKQVQDWEQDHSNPNPYATADNIMTEKEVRLELAKEERAALEKGTGQHLNAKMSPSGFILEGLALERARRKNMYESEDLGPHATPLQESKVMEATNNLTREYESWEKFQRVYMPAVTSYRDSIGEGAPESIKTARLLLPSEVVHVVHVDRQLLDYEFKLRVAQAHTALRDIRSDLLLRSHMWISKKRYTQGTRMRTRSNVALQAIGKKINRSAARYRHVRRALEALSSVLKDYTWTDVLRPLDDKDLTGLTSMMTDNPMLDHKDNQADESEDEASADVVSSGHGGARRRKRKWVTVTDLEGGVSAGGRDDGADTKDGAAVGKKKAGGRRQRRERKLWDEEKIKQSEGRVTLSWIWTARTSPSVIAEGRQANGEKETGENQAEGEGLGSATAKAAPSSHFDGPEAGTHPDIYTRDIEQRKRDLRGKMAYAKRQSSIRAELLASAKETHKLWLGELGMMEMEGYSTSGRVEFVGMMDADKDSGDEDGESDASSDAGGKE</sequence>
<feature type="region of interest" description="Disordered" evidence="1">
    <location>
        <begin position="1028"/>
        <end position="1073"/>
    </location>
</feature>
<reference evidence="3 4" key="1">
    <citation type="submission" date="2019-01" db="EMBL/GenBank/DDBJ databases">
        <title>Draft genome sequence of Psathyrella aberdarensis IHI B618.</title>
        <authorList>
            <person name="Buettner E."/>
            <person name="Kellner H."/>
        </authorList>
    </citation>
    <scope>NUCLEOTIDE SEQUENCE [LARGE SCALE GENOMIC DNA]</scope>
    <source>
        <strain evidence="3 4">IHI B618</strain>
    </source>
</reference>
<evidence type="ECO:0000313" key="4">
    <source>
        <dbReference type="Proteomes" id="UP000290288"/>
    </source>
</evidence>
<name>A0A4Q2D2Q9_9AGAR</name>
<organism evidence="3 4">
    <name type="scientific">Candolleomyces aberdarensis</name>
    <dbReference type="NCBI Taxonomy" id="2316362"/>
    <lineage>
        <taxon>Eukaryota</taxon>
        <taxon>Fungi</taxon>
        <taxon>Dikarya</taxon>
        <taxon>Basidiomycota</taxon>
        <taxon>Agaricomycotina</taxon>
        <taxon>Agaricomycetes</taxon>
        <taxon>Agaricomycetidae</taxon>
        <taxon>Agaricales</taxon>
        <taxon>Agaricineae</taxon>
        <taxon>Psathyrellaceae</taxon>
        <taxon>Candolleomyces</taxon>
    </lineage>
</organism>
<evidence type="ECO:0000256" key="1">
    <source>
        <dbReference type="SAM" id="MobiDB-lite"/>
    </source>
</evidence>
<keyword evidence="4" id="KW-1185">Reference proteome</keyword>
<feature type="compositionally biased region" description="Polar residues" evidence="1">
    <location>
        <begin position="65"/>
        <end position="77"/>
    </location>
</feature>
<feature type="compositionally biased region" description="Basic and acidic residues" evidence="1">
    <location>
        <begin position="971"/>
        <end position="980"/>
    </location>
</feature>
<feature type="region of interest" description="Disordered" evidence="1">
    <location>
        <begin position="1138"/>
        <end position="1161"/>
    </location>
</feature>
<accession>A0A4Q2D2Q9</accession>
<comment type="caution">
    <text evidence="3">The sequence shown here is derived from an EMBL/GenBank/DDBJ whole genome shotgun (WGS) entry which is preliminary data.</text>
</comment>
<dbReference type="OrthoDB" id="3235114at2759"/>
<dbReference type="Pfam" id="PF18803">
    <property type="entry name" value="CxC2"/>
    <property type="match status" value="1"/>
</dbReference>
<dbReference type="Proteomes" id="UP000290288">
    <property type="component" value="Unassembled WGS sequence"/>
</dbReference>
<dbReference type="InterPro" id="IPR040521">
    <property type="entry name" value="KDZ"/>
</dbReference>
<dbReference type="EMBL" id="SDEE01000887">
    <property type="protein sequence ID" value="RXW13540.1"/>
    <property type="molecule type" value="Genomic_DNA"/>
</dbReference>
<feature type="compositionally biased region" description="Basic and acidic residues" evidence="1">
    <location>
        <begin position="36"/>
        <end position="51"/>
    </location>
</feature>
<dbReference type="STRING" id="2316362.A0A4Q2D2Q9"/>
<feature type="compositionally biased region" description="Basic residues" evidence="1">
    <location>
        <begin position="985"/>
        <end position="998"/>
    </location>
</feature>
<evidence type="ECO:0000313" key="3">
    <source>
        <dbReference type="EMBL" id="RXW13540.1"/>
    </source>
</evidence>
<protein>
    <recommendedName>
        <fullName evidence="2">CxC2-like cysteine cluster KDZ transposase-associated domain-containing protein</fullName>
    </recommendedName>
</protein>
<proteinExistence type="predicted"/>